<organism evidence="1 2">
    <name type="scientific">Sphingobium boeckii</name>
    <dbReference type="NCBI Taxonomy" id="1082345"/>
    <lineage>
        <taxon>Bacteria</taxon>
        <taxon>Pseudomonadati</taxon>
        <taxon>Pseudomonadota</taxon>
        <taxon>Alphaproteobacteria</taxon>
        <taxon>Sphingomonadales</taxon>
        <taxon>Sphingomonadaceae</taxon>
        <taxon>Sphingobium</taxon>
    </lineage>
</organism>
<evidence type="ECO:0000313" key="2">
    <source>
        <dbReference type="Proteomes" id="UP000549617"/>
    </source>
</evidence>
<name>A0A7W9AH12_9SPHN</name>
<evidence type="ECO:0000313" key="1">
    <source>
        <dbReference type="EMBL" id="MBB5685231.1"/>
    </source>
</evidence>
<proteinExistence type="predicted"/>
<comment type="caution">
    <text evidence="1">The sequence shown here is derived from an EMBL/GenBank/DDBJ whole genome shotgun (WGS) entry which is preliminary data.</text>
</comment>
<protein>
    <recommendedName>
        <fullName evidence="3">PhoU domain-containing protein</fullName>
    </recommendedName>
</protein>
<evidence type="ECO:0008006" key="3">
    <source>
        <dbReference type="Google" id="ProtNLM"/>
    </source>
</evidence>
<dbReference type="Proteomes" id="UP000549617">
    <property type="component" value="Unassembled WGS sequence"/>
</dbReference>
<reference evidence="1 2" key="1">
    <citation type="submission" date="2020-08" db="EMBL/GenBank/DDBJ databases">
        <title>Genomic Encyclopedia of Type Strains, Phase IV (KMG-IV): sequencing the most valuable type-strain genomes for metagenomic binning, comparative biology and taxonomic classification.</title>
        <authorList>
            <person name="Goeker M."/>
        </authorList>
    </citation>
    <scope>NUCLEOTIDE SEQUENCE [LARGE SCALE GENOMIC DNA]</scope>
    <source>
        <strain evidence="1 2">DSM 25079</strain>
    </source>
</reference>
<dbReference type="AlphaFoldDB" id="A0A7W9AH12"/>
<sequence>MTKRIDETSASLCAAVADEIRHARDLIEGLATQLVSDERFVTDYLDALQAFDLIIQHMDESADLLGRVADGHDIAGALARIRLNVMQHRLNNALAGE</sequence>
<dbReference type="EMBL" id="JACIJC010000002">
    <property type="protein sequence ID" value="MBB5685231.1"/>
    <property type="molecule type" value="Genomic_DNA"/>
</dbReference>
<accession>A0A7W9AH12</accession>
<gene>
    <name evidence="1" type="ORF">FHS49_001239</name>
</gene>
<keyword evidence="2" id="KW-1185">Reference proteome</keyword>
<dbReference type="RefSeq" id="WP_184016415.1">
    <property type="nucleotide sequence ID" value="NZ_JACIJC010000002.1"/>
</dbReference>